<organism evidence="8 9">
    <name type="scientific">Pedobacter psychrotolerans</name>
    <dbReference type="NCBI Taxonomy" id="1843235"/>
    <lineage>
        <taxon>Bacteria</taxon>
        <taxon>Pseudomonadati</taxon>
        <taxon>Bacteroidota</taxon>
        <taxon>Sphingobacteriia</taxon>
        <taxon>Sphingobacteriales</taxon>
        <taxon>Sphingobacteriaceae</taxon>
        <taxon>Pedobacter</taxon>
    </lineage>
</organism>
<dbReference type="GO" id="GO:0008374">
    <property type="term" value="F:O-acyltransferase activity"/>
    <property type="evidence" value="ECO:0007669"/>
    <property type="project" value="TreeGrafter"/>
</dbReference>
<feature type="domain" description="Maltose/galactoside acetyltransferase" evidence="6">
    <location>
        <begin position="5"/>
        <end position="59"/>
    </location>
</feature>
<dbReference type="InterPro" id="IPR001451">
    <property type="entry name" value="Hexapep"/>
</dbReference>
<evidence type="ECO:0000256" key="4">
    <source>
        <dbReference type="ARBA" id="ARBA00055587"/>
    </source>
</evidence>
<dbReference type="Pfam" id="PF00132">
    <property type="entry name" value="Hexapep"/>
    <property type="match status" value="1"/>
</dbReference>
<dbReference type="EMBL" id="BMJO01000006">
    <property type="protein sequence ID" value="GGE65696.1"/>
    <property type="molecule type" value="Genomic_DNA"/>
</dbReference>
<dbReference type="InterPro" id="IPR011004">
    <property type="entry name" value="Trimer_LpxA-like_sf"/>
</dbReference>
<reference evidence="10" key="2">
    <citation type="journal article" date="2019" name="Int. J. Syst. Evol. Microbiol.">
        <title>The Global Catalogue of Microorganisms (GCM) 10K type strain sequencing project: providing services to taxonomists for standard genome sequencing and annotation.</title>
        <authorList>
            <consortium name="The Broad Institute Genomics Platform"/>
            <consortium name="The Broad Institute Genome Sequencing Center for Infectious Disease"/>
            <person name="Wu L."/>
            <person name="Ma J."/>
        </authorList>
    </citation>
    <scope>NUCLEOTIDE SEQUENCE [LARGE SCALE GENOMIC DNA]</scope>
    <source>
        <strain evidence="10">CGMCC 1.15644</strain>
    </source>
</reference>
<name>A0A4R2H8L6_9SPHI</name>
<comment type="function">
    <text evidence="4">Acetyltransferase implicated in the O-acetylation of Nod factors.</text>
</comment>
<reference evidence="8 9" key="3">
    <citation type="submission" date="2019-03" db="EMBL/GenBank/DDBJ databases">
        <title>Genomic Encyclopedia of Type Strains, Phase IV (KMG-IV): sequencing the most valuable type-strain genomes for metagenomic binning, comparative biology and taxonomic classification.</title>
        <authorList>
            <person name="Goeker M."/>
        </authorList>
    </citation>
    <scope>NUCLEOTIDE SEQUENCE [LARGE SCALE GENOMIC DNA]</scope>
    <source>
        <strain evidence="8 9">DSM 103236</strain>
    </source>
</reference>
<dbReference type="FunFam" id="2.160.10.10:FF:000025">
    <property type="entry name" value="Hexapeptide-repeat containing-acetyltransferase"/>
    <property type="match status" value="1"/>
</dbReference>
<comment type="caution">
    <text evidence="8">The sequence shown here is derived from an EMBL/GenBank/DDBJ whole genome shotgun (WGS) entry which is preliminary data.</text>
</comment>
<evidence type="ECO:0000256" key="2">
    <source>
        <dbReference type="ARBA" id="ARBA00022679"/>
    </source>
</evidence>
<evidence type="ECO:0000313" key="10">
    <source>
        <dbReference type="Proteomes" id="UP000622648"/>
    </source>
</evidence>
<keyword evidence="2 8" id="KW-0808">Transferase</keyword>
<reference evidence="7" key="4">
    <citation type="submission" date="2024-05" db="EMBL/GenBank/DDBJ databases">
        <authorList>
            <person name="Sun Q."/>
            <person name="Zhou Y."/>
        </authorList>
    </citation>
    <scope>NUCLEOTIDE SEQUENCE</scope>
    <source>
        <strain evidence="7">CGMCC 1.15644</strain>
    </source>
</reference>
<evidence type="ECO:0000313" key="9">
    <source>
        <dbReference type="Proteomes" id="UP000295684"/>
    </source>
</evidence>
<evidence type="ECO:0000313" key="8">
    <source>
        <dbReference type="EMBL" id="TCO22588.1"/>
    </source>
</evidence>
<dbReference type="InterPro" id="IPR024688">
    <property type="entry name" value="Mac_dom"/>
</dbReference>
<dbReference type="RefSeq" id="WP_208864561.1">
    <property type="nucleotide sequence ID" value="NZ_BMJO01000006.1"/>
</dbReference>
<dbReference type="Gene3D" id="2.160.10.10">
    <property type="entry name" value="Hexapeptide repeat proteins"/>
    <property type="match status" value="1"/>
</dbReference>
<dbReference type="GO" id="GO:0016407">
    <property type="term" value="F:acetyltransferase activity"/>
    <property type="evidence" value="ECO:0007669"/>
    <property type="project" value="InterPro"/>
</dbReference>
<evidence type="ECO:0000313" key="7">
    <source>
        <dbReference type="EMBL" id="GGE65696.1"/>
    </source>
</evidence>
<gene>
    <name evidence="7" type="primary">maa</name>
    <name evidence="8" type="ORF">EV200_106230</name>
    <name evidence="7" type="ORF">GCM10011413_35230</name>
</gene>
<dbReference type="SMART" id="SM01266">
    <property type="entry name" value="Mac"/>
    <property type="match status" value="1"/>
</dbReference>
<dbReference type="CDD" id="cd03357">
    <property type="entry name" value="LbH_MAT_GAT"/>
    <property type="match status" value="1"/>
</dbReference>
<keyword evidence="10" id="KW-1185">Reference proteome</keyword>
<dbReference type="PANTHER" id="PTHR23416">
    <property type="entry name" value="SIALIC ACID SYNTHASE-RELATED"/>
    <property type="match status" value="1"/>
</dbReference>
<dbReference type="GO" id="GO:0005829">
    <property type="term" value="C:cytosol"/>
    <property type="evidence" value="ECO:0007669"/>
    <property type="project" value="TreeGrafter"/>
</dbReference>
<evidence type="ECO:0000259" key="6">
    <source>
        <dbReference type="SMART" id="SM01266"/>
    </source>
</evidence>
<dbReference type="PANTHER" id="PTHR23416:SF23">
    <property type="entry name" value="ACETYLTRANSFERASE C18B11.09C-RELATED"/>
    <property type="match status" value="1"/>
</dbReference>
<reference evidence="7" key="1">
    <citation type="journal article" date="2014" name="Int. J. Syst. Evol. Microbiol.">
        <title>Complete genome of a new Firmicutes species belonging to the dominant human colonic microbiota ('Ruminococcus bicirculans') reveals two chromosomes and a selective capacity to utilize plant glucans.</title>
        <authorList>
            <consortium name="NISC Comparative Sequencing Program"/>
            <person name="Wegmann U."/>
            <person name="Louis P."/>
            <person name="Goesmann A."/>
            <person name="Henrissat B."/>
            <person name="Duncan S.H."/>
            <person name="Flint H.J."/>
        </authorList>
    </citation>
    <scope>NUCLEOTIDE SEQUENCE</scope>
    <source>
        <strain evidence="7">CGMCC 1.15644</strain>
    </source>
</reference>
<dbReference type="AlphaFoldDB" id="A0A4R2H8L6"/>
<comment type="similarity">
    <text evidence="1">Belongs to the transferase hexapeptide repeat family.</text>
</comment>
<dbReference type="SUPFAM" id="SSF51161">
    <property type="entry name" value="Trimeric LpxA-like enzymes"/>
    <property type="match status" value="1"/>
</dbReference>
<dbReference type="Proteomes" id="UP000295684">
    <property type="component" value="Unassembled WGS sequence"/>
</dbReference>
<dbReference type="Pfam" id="PF12464">
    <property type="entry name" value="Mac"/>
    <property type="match status" value="1"/>
</dbReference>
<dbReference type="Proteomes" id="UP000622648">
    <property type="component" value="Unassembled WGS sequence"/>
</dbReference>
<evidence type="ECO:0000256" key="3">
    <source>
        <dbReference type="ARBA" id="ARBA00023315"/>
    </source>
</evidence>
<protein>
    <recommendedName>
        <fullName evidence="5">Nodulation protein L</fullName>
    </recommendedName>
</protein>
<dbReference type="EMBL" id="SLWO01000006">
    <property type="protein sequence ID" value="TCO22588.1"/>
    <property type="molecule type" value="Genomic_DNA"/>
</dbReference>
<keyword evidence="3" id="KW-0012">Acyltransferase</keyword>
<dbReference type="InterPro" id="IPR051159">
    <property type="entry name" value="Hexapeptide_acetyltransf"/>
</dbReference>
<evidence type="ECO:0000256" key="5">
    <source>
        <dbReference type="ARBA" id="ARBA00067695"/>
    </source>
</evidence>
<sequence>MKSEREKMLAGEHYNINDPELVEIRYQVRELVDLFNNTSPRDTNTKENLQRQIFAEVGDNVHIEKAIRIDYGCHTKIGSNVFINFNFVLLDCCPITIGNNVFIAPNVQIYTASHPINPVDRNKHIGFAKPVTIGNDVWIGGDCILLPGVTIGDGCSIGAGSVVTKSIPSYSLAMGSPCKVVKHLDFVK</sequence>
<proteinExistence type="inferred from homology"/>
<evidence type="ECO:0000256" key="1">
    <source>
        <dbReference type="ARBA" id="ARBA00007274"/>
    </source>
</evidence>
<accession>A0A4R2H8L6</accession>